<gene>
    <name evidence="2" type="ORF">IAA70_06240</name>
</gene>
<protein>
    <recommendedName>
        <fullName evidence="4">Lipoprotein</fullName>
    </recommendedName>
</protein>
<reference evidence="2" key="1">
    <citation type="submission" date="2020-10" db="EMBL/GenBank/DDBJ databases">
        <authorList>
            <person name="Gilroy R."/>
        </authorList>
    </citation>
    <scope>NUCLEOTIDE SEQUENCE</scope>
    <source>
        <strain evidence="2">ChiHjej9B8-7071</strain>
    </source>
</reference>
<evidence type="ECO:0000313" key="2">
    <source>
        <dbReference type="EMBL" id="HIR09983.1"/>
    </source>
</evidence>
<organism evidence="2 3">
    <name type="scientific">Candidatus Avoscillospira stercoripullorum</name>
    <dbReference type="NCBI Taxonomy" id="2840709"/>
    <lineage>
        <taxon>Bacteria</taxon>
        <taxon>Bacillati</taxon>
        <taxon>Bacillota</taxon>
        <taxon>Clostridia</taxon>
        <taxon>Eubacteriales</taxon>
        <taxon>Oscillospiraceae</taxon>
        <taxon>Oscillospiraceae incertae sedis</taxon>
        <taxon>Candidatus Avoscillospira</taxon>
    </lineage>
</organism>
<dbReference type="PROSITE" id="PS51257">
    <property type="entry name" value="PROKAR_LIPOPROTEIN"/>
    <property type="match status" value="1"/>
</dbReference>
<dbReference type="EMBL" id="DVGD01000200">
    <property type="protein sequence ID" value="HIR09983.1"/>
    <property type="molecule type" value="Genomic_DNA"/>
</dbReference>
<name>A0A9D1D7T2_9FIRM</name>
<keyword evidence="1" id="KW-0732">Signal</keyword>
<dbReference type="Proteomes" id="UP000824258">
    <property type="component" value="Unassembled WGS sequence"/>
</dbReference>
<evidence type="ECO:0000313" key="3">
    <source>
        <dbReference type="Proteomes" id="UP000824258"/>
    </source>
</evidence>
<evidence type="ECO:0000256" key="1">
    <source>
        <dbReference type="SAM" id="SignalP"/>
    </source>
</evidence>
<accession>A0A9D1D7T2</accession>
<sequence length="169" mass="18419">MKIMMLCALLALLCGCASPVWETVSDDVPQEEAIAVWQEEAYTITLGLPQEAVLQEADAGRSRYRVAETGLEIMTEVFLSSDLHSALRHVSGQDADSLTVLETTRFSLPEYQFAWYEAETGQLCRADLVMDGMTCYAVVCATPEDAGDSLLGEVRAVLATFGLSRDEGV</sequence>
<comment type="caution">
    <text evidence="2">The sequence shown here is derived from an EMBL/GenBank/DDBJ whole genome shotgun (WGS) entry which is preliminary data.</text>
</comment>
<proteinExistence type="predicted"/>
<dbReference type="AlphaFoldDB" id="A0A9D1D7T2"/>
<reference evidence="2" key="2">
    <citation type="journal article" date="2021" name="PeerJ">
        <title>Extensive microbial diversity within the chicken gut microbiome revealed by metagenomics and culture.</title>
        <authorList>
            <person name="Gilroy R."/>
            <person name="Ravi A."/>
            <person name="Getino M."/>
            <person name="Pursley I."/>
            <person name="Horton D.L."/>
            <person name="Alikhan N.F."/>
            <person name="Baker D."/>
            <person name="Gharbi K."/>
            <person name="Hall N."/>
            <person name="Watson M."/>
            <person name="Adriaenssens E.M."/>
            <person name="Foster-Nyarko E."/>
            <person name="Jarju S."/>
            <person name="Secka A."/>
            <person name="Antonio M."/>
            <person name="Oren A."/>
            <person name="Chaudhuri R.R."/>
            <person name="La Ragione R."/>
            <person name="Hildebrand F."/>
            <person name="Pallen M.J."/>
        </authorList>
    </citation>
    <scope>NUCLEOTIDE SEQUENCE</scope>
    <source>
        <strain evidence="2">ChiHjej9B8-7071</strain>
    </source>
</reference>
<evidence type="ECO:0008006" key="4">
    <source>
        <dbReference type="Google" id="ProtNLM"/>
    </source>
</evidence>
<feature type="signal peptide" evidence="1">
    <location>
        <begin position="1"/>
        <end position="22"/>
    </location>
</feature>
<feature type="chain" id="PRO_5039436669" description="Lipoprotein" evidence="1">
    <location>
        <begin position="23"/>
        <end position="169"/>
    </location>
</feature>